<dbReference type="InterPro" id="IPR003653">
    <property type="entry name" value="Peptidase_C48_C"/>
</dbReference>
<dbReference type="Proteomes" id="UP000198287">
    <property type="component" value="Unassembled WGS sequence"/>
</dbReference>
<dbReference type="EMBL" id="LNIX01000001">
    <property type="protein sequence ID" value="OXA63744.1"/>
    <property type="molecule type" value="Genomic_DNA"/>
</dbReference>
<feature type="domain" description="Ubiquitin-like protease family profile" evidence="6">
    <location>
        <begin position="99"/>
        <end position="273"/>
    </location>
</feature>
<name>A0A226F2V8_FOLCA</name>
<dbReference type="GO" id="GO:0000338">
    <property type="term" value="P:protein deneddylation"/>
    <property type="evidence" value="ECO:0007669"/>
    <property type="project" value="TreeGrafter"/>
</dbReference>
<evidence type="ECO:0000259" key="6">
    <source>
        <dbReference type="PROSITE" id="PS50600"/>
    </source>
</evidence>
<keyword evidence="4" id="KW-0788">Thiol protease</keyword>
<evidence type="ECO:0000256" key="2">
    <source>
        <dbReference type="ARBA" id="ARBA00022670"/>
    </source>
</evidence>
<comment type="caution">
    <text evidence="7">The sequence shown here is derived from an EMBL/GenBank/DDBJ whole genome shotgun (WGS) entry which is preliminary data.</text>
</comment>
<dbReference type="PANTHER" id="PTHR46468:SF1">
    <property type="entry name" value="SENTRIN-SPECIFIC PROTEASE 8"/>
    <property type="match status" value="1"/>
</dbReference>
<dbReference type="GO" id="GO:0008234">
    <property type="term" value="F:cysteine-type peptidase activity"/>
    <property type="evidence" value="ECO:0007669"/>
    <property type="project" value="UniProtKB-KW"/>
</dbReference>
<dbReference type="Pfam" id="PF02902">
    <property type="entry name" value="Peptidase_C48"/>
    <property type="match status" value="1"/>
</dbReference>
<gene>
    <name evidence="7" type="ORF">Fcan01_03284</name>
</gene>
<feature type="region of interest" description="Disordered" evidence="5">
    <location>
        <begin position="1"/>
        <end position="43"/>
    </location>
</feature>
<accession>A0A226F2V8</accession>
<dbReference type="Gene3D" id="3.40.395.10">
    <property type="entry name" value="Adenoviral Proteinase, Chain A"/>
    <property type="match status" value="1"/>
</dbReference>
<dbReference type="InterPro" id="IPR044613">
    <property type="entry name" value="Nep1/2-like"/>
</dbReference>
<dbReference type="AlphaFoldDB" id="A0A226F2V8"/>
<dbReference type="PANTHER" id="PTHR46468">
    <property type="entry name" value="SENTRIN-SPECIFIC PROTEASE 8"/>
    <property type="match status" value="1"/>
</dbReference>
<proteinExistence type="inferred from homology"/>
<organism evidence="7 8">
    <name type="scientific">Folsomia candida</name>
    <name type="common">Springtail</name>
    <dbReference type="NCBI Taxonomy" id="158441"/>
    <lineage>
        <taxon>Eukaryota</taxon>
        <taxon>Metazoa</taxon>
        <taxon>Ecdysozoa</taxon>
        <taxon>Arthropoda</taxon>
        <taxon>Hexapoda</taxon>
        <taxon>Collembola</taxon>
        <taxon>Entomobryomorpha</taxon>
        <taxon>Isotomoidea</taxon>
        <taxon>Isotomidae</taxon>
        <taxon>Proisotominae</taxon>
        <taxon>Folsomia</taxon>
    </lineage>
</organism>
<dbReference type="GO" id="GO:0019784">
    <property type="term" value="F:deNEDDylase activity"/>
    <property type="evidence" value="ECO:0007669"/>
    <property type="project" value="InterPro"/>
</dbReference>
<dbReference type="SUPFAM" id="SSF54001">
    <property type="entry name" value="Cysteine proteinases"/>
    <property type="match status" value="1"/>
</dbReference>
<dbReference type="OrthoDB" id="6612333at2759"/>
<dbReference type="STRING" id="158441.A0A226F2V8"/>
<sequence>MTDCSTTRGTKGVGVEKTKKISTSSSSSSSANNTMDHHHSESGASAKQYEIDFYKDSSHDLFRPNEIQAAFQPVSDCQLVAARVSEWPWEVGSVGLTPSLQYPSPYESLRVGHWVEDEILERVMQIMIHQNQLQEVVVVLESFVMTWGLRKSQGADELAKILQEKQIFEKDLAFVLINSDAKGHGGHWILGVIIIPKQKILLLDSALVLSTTHYQKFFFGLLNILHIAHKVQECNNKDVFDPSQWKLFVSLDAIQQNNAYDCGPCVVCNAFSLATCGTQLDRRPKSFLVREWLYHTLVNFNAKQDDKRVGTRSTGGLTFLDTELPRKNSTFAPSGLIIRFKFFQNSKLA</sequence>
<keyword evidence="8" id="KW-1185">Reference proteome</keyword>
<reference evidence="7 8" key="1">
    <citation type="submission" date="2015-12" db="EMBL/GenBank/DDBJ databases">
        <title>The genome of Folsomia candida.</title>
        <authorList>
            <person name="Faddeeva A."/>
            <person name="Derks M.F."/>
            <person name="Anvar Y."/>
            <person name="Smit S."/>
            <person name="Van Straalen N."/>
            <person name="Roelofs D."/>
        </authorList>
    </citation>
    <scope>NUCLEOTIDE SEQUENCE [LARGE SCALE GENOMIC DNA]</scope>
    <source>
        <strain evidence="7 8">VU population</strain>
        <tissue evidence="7">Whole body</tissue>
    </source>
</reference>
<dbReference type="PROSITE" id="PS50600">
    <property type="entry name" value="ULP_PROTEASE"/>
    <property type="match status" value="1"/>
</dbReference>
<protein>
    <submittedName>
        <fullName evidence="7">Sentrin-specific protease 3</fullName>
    </submittedName>
</protein>
<evidence type="ECO:0000256" key="5">
    <source>
        <dbReference type="SAM" id="MobiDB-lite"/>
    </source>
</evidence>
<evidence type="ECO:0000313" key="8">
    <source>
        <dbReference type="Proteomes" id="UP000198287"/>
    </source>
</evidence>
<evidence type="ECO:0000256" key="1">
    <source>
        <dbReference type="ARBA" id="ARBA00005234"/>
    </source>
</evidence>
<feature type="compositionally biased region" description="Low complexity" evidence="5">
    <location>
        <begin position="1"/>
        <end position="13"/>
    </location>
</feature>
<evidence type="ECO:0000256" key="4">
    <source>
        <dbReference type="ARBA" id="ARBA00022807"/>
    </source>
</evidence>
<dbReference type="GO" id="GO:0006508">
    <property type="term" value="P:proteolysis"/>
    <property type="evidence" value="ECO:0007669"/>
    <property type="project" value="UniProtKB-KW"/>
</dbReference>
<evidence type="ECO:0000313" key="7">
    <source>
        <dbReference type="EMBL" id="OXA63744.1"/>
    </source>
</evidence>
<evidence type="ECO:0000256" key="3">
    <source>
        <dbReference type="ARBA" id="ARBA00022801"/>
    </source>
</evidence>
<keyword evidence="3" id="KW-0378">Hydrolase</keyword>
<comment type="similarity">
    <text evidence="1">Belongs to the peptidase C48 family.</text>
</comment>
<dbReference type="InterPro" id="IPR038765">
    <property type="entry name" value="Papain-like_cys_pep_sf"/>
</dbReference>
<keyword evidence="2 7" id="KW-0645">Protease</keyword>